<proteinExistence type="predicted"/>
<gene>
    <name evidence="2" type="ORF">MICPUCDRAFT_53648</name>
</gene>
<reference evidence="2 3" key="1">
    <citation type="journal article" date="2009" name="Science">
        <title>Green evolution and dynamic adaptations revealed by genomes of the marine picoeukaryotes Micromonas.</title>
        <authorList>
            <person name="Worden A.Z."/>
            <person name="Lee J.H."/>
            <person name="Mock T."/>
            <person name="Rouze P."/>
            <person name="Simmons M.P."/>
            <person name="Aerts A.L."/>
            <person name="Allen A.E."/>
            <person name="Cuvelier M.L."/>
            <person name="Derelle E."/>
            <person name="Everett M.V."/>
            <person name="Foulon E."/>
            <person name="Grimwood J."/>
            <person name="Gundlach H."/>
            <person name="Henrissat B."/>
            <person name="Napoli C."/>
            <person name="McDonald S.M."/>
            <person name="Parker M.S."/>
            <person name="Rombauts S."/>
            <person name="Salamov A."/>
            <person name="Von Dassow P."/>
            <person name="Badger J.H."/>
            <person name="Coutinho P.M."/>
            <person name="Demir E."/>
            <person name="Dubchak I."/>
            <person name="Gentemann C."/>
            <person name="Eikrem W."/>
            <person name="Gready J.E."/>
            <person name="John U."/>
            <person name="Lanier W."/>
            <person name="Lindquist E.A."/>
            <person name="Lucas S."/>
            <person name="Mayer K.F."/>
            <person name="Moreau H."/>
            <person name="Not F."/>
            <person name="Otillar R."/>
            <person name="Panaud O."/>
            <person name="Pangilinan J."/>
            <person name="Paulsen I."/>
            <person name="Piegu B."/>
            <person name="Poliakov A."/>
            <person name="Robbens S."/>
            <person name="Schmutz J."/>
            <person name="Toulza E."/>
            <person name="Wyss T."/>
            <person name="Zelensky A."/>
            <person name="Zhou K."/>
            <person name="Armbrust E.V."/>
            <person name="Bhattacharya D."/>
            <person name="Goodenough U.W."/>
            <person name="Van de Peer Y."/>
            <person name="Grigoriev I.V."/>
        </authorList>
    </citation>
    <scope>NUCLEOTIDE SEQUENCE [LARGE SCALE GENOMIC DNA]</scope>
    <source>
        <strain evidence="2 3">CCMP1545</strain>
    </source>
</reference>
<dbReference type="AlphaFoldDB" id="C1N7D4"/>
<sequence>MEVAAPKPGLSLAAPAEHRGAVGRTMPTDRVLHAGELYRQRIDGDTLIAIFPRLIGRQAVRPRRDPTVRAHVNRTAR</sequence>
<feature type="region of interest" description="Disordered" evidence="1">
    <location>
        <begin position="1"/>
        <end position="25"/>
    </location>
</feature>
<dbReference type="Proteomes" id="UP000001876">
    <property type="component" value="Unassembled WGS sequence"/>
</dbReference>
<keyword evidence="3" id="KW-1185">Reference proteome</keyword>
<organism evidence="3">
    <name type="scientific">Micromonas pusilla (strain CCMP1545)</name>
    <name type="common">Picoplanktonic green alga</name>
    <dbReference type="NCBI Taxonomy" id="564608"/>
    <lineage>
        <taxon>Eukaryota</taxon>
        <taxon>Viridiplantae</taxon>
        <taxon>Chlorophyta</taxon>
        <taxon>Mamiellophyceae</taxon>
        <taxon>Mamiellales</taxon>
        <taxon>Mamiellaceae</taxon>
        <taxon>Micromonas</taxon>
    </lineage>
</organism>
<evidence type="ECO:0000256" key="1">
    <source>
        <dbReference type="SAM" id="MobiDB-lite"/>
    </source>
</evidence>
<evidence type="ECO:0000313" key="2">
    <source>
        <dbReference type="EMBL" id="EEH52253.1"/>
    </source>
</evidence>
<dbReference type="KEGG" id="mpp:MICPUCDRAFT_53648"/>
<dbReference type="RefSeq" id="XP_003063880.1">
    <property type="nucleotide sequence ID" value="XM_003063834.1"/>
</dbReference>
<accession>C1N7D4</accession>
<evidence type="ECO:0000313" key="3">
    <source>
        <dbReference type="Proteomes" id="UP000001876"/>
    </source>
</evidence>
<dbReference type="EMBL" id="GG663749">
    <property type="protein sequence ID" value="EEH52253.1"/>
    <property type="molecule type" value="Genomic_DNA"/>
</dbReference>
<dbReference type="GeneID" id="9689321"/>
<name>C1N7D4_MICPC</name>
<protein>
    <submittedName>
        <fullName evidence="2">Predicted protein</fullName>
    </submittedName>
</protein>